<dbReference type="RefSeq" id="WP_111972861.1">
    <property type="nucleotide sequence ID" value="NZ_CP110230.1"/>
</dbReference>
<reference evidence="2" key="2">
    <citation type="submission" date="2022-10" db="EMBL/GenBank/DDBJ databases">
        <title>Complete genome sequence of Capnocytophaga ochracea KCOM 2812 isolated from actinomycosis lesion.</title>
        <authorList>
            <person name="Kook J.-K."/>
            <person name="Park S.-N."/>
            <person name="Lim Y.K."/>
        </authorList>
    </citation>
    <scope>NUCLEOTIDE SEQUENCE</scope>
    <source>
        <strain evidence="2">KCOM 28121</strain>
    </source>
</reference>
<accession>A0A2X2SQY2</accession>
<dbReference type="EMBL" id="CP110230">
    <property type="protein sequence ID" value="UZD40338.1"/>
    <property type="molecule type" value="Genomic_DNA"/>
</dbReference>
<dbReference type="Pfam" id="PF08238">
    <property type="entry name" value="Sel1"/>
    <property type="match status" value="5"/>
</dbReference>
<gene>
    <name evidence="1" type="ORF">NCTC11545_01678</name>
    <name evidence="2" type="ORF">OL231_09190</name>
</gene>
<organism evidence="1 3">
    <name type="scientific">Capnocytophaga ochracea</name>
    <dbReference type="NCBI Taxonomy" id="1018"/>
    <lineage>
        <taxon>Bacteria</taxon>
        <taxon>Pseudomonadati</taxon>
        <taxon>Bacteroidota</taxon>
        <taxon>Flavobacteriia</taxon>
        <taxon>Flavobacteriales</taxon>
        <taxon>Flavobacteriaceae</taxon>
        <taxon>Capnocytophaga</taxon>
    </lineage>
</organism>
<dbReference type="Proteomes" id="UP001163262">
    <property type="component" value="Chromosome"/>
</dbReference>
<dbReference type="Proteomes" id="UP000250169">
    <property type="component" value="Unassembled WGS sequence"/>
</dbReference>
<reference evidence="1 3" key="1">
    <citation type="submission" date="2018-06" db="EMBL/GenBank/DDBJ databases">
        <authorList>
            <consortium name="Pathogen Informatics"/>
            <person name="Doyle S."/>
        </authorList>
    </citation>
    <scope>NUCLEOTIDE SEQUENCE [LARGE SCALE GENOMIC DNA]</scope>
    <source>
        <strain evidence="1 3">NCTC11545</strain>
    </source>
</reference>
<dbReference type="PANTHER" id="PTHR11102:SF160">
    <property type="entry name" value="ERAD-ASSOCIATED E3 UBIQUITIN-PROTEIN LIGASE COMPONENT HRD3"/>
    <property type="match status" value="1"/>
</dbReference>
<evidence type="ECO:0000313" key="1">
    <source>
        <dbReference type="EMBL" id="SQA94294.1"/>
    </source>
</evidence>
<evidence type="ECO:0000313" key="3">
    <source>
        <dbReference type="Proteomes" id="UP000250169"/>
    </source>
</evidence>
<name>A0A2X2SQY2_CAPOC</name>
<evidence type="ECO:0000313" key="2">
    <source>
        <dbReference type="EMBL" id="UZD40338.1"/>
    </source>
</evidence>
<sequence length="755" mass="90272">MEENNTIEQYNNALFYLEQGYTQNIDKAIELLTLAAEKGNADAQYRLGALYAEGEFVAEDLETIIYWLDQAARQGRTEAENKLATYLNQLIARHYYSRFCSFGNKLKLDKNEVLSWLEKVASINNPKIQYSIGKIYLSDWDIEKGEEWLTKSAEQDYENAIIELIDVYNYECENNYCNVEKLCYWVKKALSLGIDLKEKDIFLNEKAVFLLEREIDPDSFFKSSSNYKALKTISDNNPLTINFIKNWILDNRELFEYRQYSAIEDFSIFIKRCIYHKTIFQQLLIDLKSLDNMEKVQQWYADIKKRYPDIFEMIEILQSQKMLHTPTPYYEFNLSSLESLKIYFNDEDFKGFFEFYNKISTFFYGQSLSEITEEIKPLTPSFLSPDEAATQYHLALSYFEEGVMQNVDKAIKLLIDAANNDNTNAQRELWKLYSDEQYVPKNVEKAIYWLKRAIKREDIKLLEFLKNKIEFIDDEIISYIEKKAQSGDVETMLFLGEILKDENNYHKRYYWLIEAAKRENHKAIGYLLAISTSYCSYPSEITNMLKQMYWLKRALFLGIDLKEYNCPISLKNKILLKRQNAIGADKIYESKDEKAISELIKRSFLDRYFLQQWLRKYDLEKLRPDDYSYSYDRMFIELYDTLKIIMSYHFTIYQELLKEFEIIKNDKTLLQKYFERIEKRYKYIFTIGNKMLSLNMLCVPNPCYKIPLSDYESINIYFEEENFKDFFEFYSKVLYYYNTYVYELQFCNSEDGVPF</sequence>
<proteinExistence type="predicted"/>
<dbReference type="InterPro" id="IPR050767">
    <property type="entry name" value="Sel1_AlgK"/>
</dbReference>
<dbReference type="SUPFAM" id="SSF81901">
    <property type="entry name" value="HCP-like"/>
    <property type="match status" value="2"/>
</dbReference>
<dbReference type="Gene3D" id="1.25.40.10">
    <property type="entry name" value="Tetratricopeptide repeat domain"/>
    <property type="match status" value="4"/>
</dbReference>
<dbReference type="InterPro" id="IPR006597">
    <property type="entry name" value="Sel1-like"/>
</dbReference>
<dbReference type="AlphaFoldDB" id="A0A2X2SQY2"/>
<dbReference type="PANTHER" id="PTHR11102">
    <property type="entry name" value="SEL-1-LIKE PROTEIN"/>
    <property type="match status" value="1"/>
</dbReference>
<dbReference type="EMBL" id="UAVS01000005">
    <property type="protein sequence ID" value="SQA94294.1"/>
    <property type="molecule type" value="Genomic_DNA"/>
</dbReference>
<protein>
    <submittedName>
        <fullName evidence="2">SEL1-like repeat protein</fullName>
    </submittedName>
    <submittedName>
        <fullName evidence="1">Sel1 repeat</fullName>
    </submittedName>
</protein>
<dbReference type="SMART" id="SM00671">
    <property type="entry name" value="SEL1"/>
    <property type="match status" value="6"/>
</dbReference>
<dbReference type="InterPro" id="IPR011990">
    <property type="entry name" value="TPR-like_helical_dom_sf"/>
</dbReference>